<feature type="region of interest" description="Disordered" evidence="5">
    <location>
        <begin position="107"/>
        <end position="138"/>
    </location>
</feature>
<feature type="compositionally biased region" description="Low complexity" evidence="5">
    <location>
        <begin position="107"/>
        <end position="124"/>
    </location>
</feature>
<evidence type="ECO:0000313" key="7">
    <source>
        <dbReference type="Proteomes" id="UP000820818"/>
    </source>
</evidence>
<evidence type="ECO:0000256" key="1">
    <source>
        <dbReference type="ARBA" id="ARBA00004173"/>
    </source>
</evidence>
<dbReference type="InterPro" id="IPR010591">
    <property type="entry name" value="ATP11"/>
</dbReference>
<dbReference type="GO" id="GO:0033615">
    <property type="term" value="P:mitochondrial proton-transporting ATP synthase complex assembly"/>
    <property type="evidence" value="ECO:0007669"/>
    <property type="project" value="TreeGrafter"/>
</dbReference>
<comment type="subcellular location">
    <subcellularLocation>
        <location evidence="1">Mitochondrion</location>
    </subcellularLocation>
</comment>
<sequence length="322" mass="37129">MPWTFVICAQSQPTNKQQCLCRLQKTSLGMALPLIRTIRRNICLNPRWLTSSYFTTARIIMNNKSASVDETLSKNPFYEKYASKITTLQQNDPQKLAEKLEQLTTSSKSASSKLPSSNYSSKFSTAAPSAKQPEGQNSKARFMQSKAKLLSEIMKTELLEDKNFEEIKQIWHEYFKNKITVSGVLTKTIYDQLHSRAMQYSTFLFPLPRDEGYEFLVCQFAGNEAHFTSLINFQTYGENAPECLALVFFPDLSDEKNIVLFRGDYDKNILNAIEAQCLVNQVILYYAQPNERKLKLLERFNKEPDTFQHMELVQELETIKLD</sequence>
<dbReference type="PANTHER" id="PTHR13126">
    <property type="entry name" value="CHAPERONE ATP11"/>
    <property type="match status" value="1"/>
</dbReference>
<dbReference type="EMBL" id="WJBH02000002">
    <property type="protein sequence ID" value="KAI9563035.1"/>
    <property type="molecule type" value="Genomic_DNA"/>
</dbReference>
<keyword evidence="3" id="KW-0809">Transit peptide</keyword>
<evidence type="ECO:0000256" key="4">
    <source>
        <dbReference type="ARBA" id="ARBA00023128"/>
    </source>
</evidence>
<comment type="caution">
    <text evidence="6">The sequence shown here is derived from an EMBL/GenBank/DDBJ whole genome shotgun (WGS) entry which is preliminary data.</text>
</comment>
<name>A0AAD5LHU9_9CRUS</name>
<evidence type="ECO:0008006" key="8">
    <source>
        <dbReference type="Google" id="ProtNLM"/>
    </source>
</evidence>
<dbReference type="AlphaFoldDB" id="A0AAD5LHU9"/>
<protein>
    <recommendedName>
        <fullName evidence="8">ATP synthase mitochondrial F1 complex assembly factor 1</fullName>
    </recommendedName>
</protein>
<keyword evidence="4" id="KW-0496">Mitochondrion</keyword>
<comment type="similarity">
    <text evidence="2">Belongs to the ATP11 family.</text>
</comment>
<evidence type="ECO:0000256" key="3">
    <source>
        <dbReference type="ARBA" id="ARBA00022946"/>
    </source>
</evidence>
<evidence type="ECO:0000313" key="6">
    <source>
        <dbReference type="EMBL" id="KAI9563035.1"/>
    </source>
</evidence>
<keyword evidence="7" id="KW-1185">Reference proteome</keyword>
<dbReference type="Proteomes" id="UP000820818">
    <property type="component" value="Linkage Group LG2"/>
</dbReference>
<proteinExistence type="inferred from homology"/>
<dbReference type="Pfam" id="PF06644">
    <property type="entry name" value="ATP11"/>
    <property type="match status" value="1"/>
</dbReference>
<organism evidence="6 7">
    <name type="scientific">Daphnia sinensis</name>
    <dbReference type="NCBI Taxonomy" id="1820382"/>
    <lineage>
        <taxon>Eukaryota</taxon>
        <taxon>Metazoa</taxon>
        <taxon>Ecdysozoa</taxon>
        <taxon>Arthropoda</taxon>
        <taxon>Crustacea</taxon>
        <taxon>Branchiopoda</taxon>
        <taxon>Diplostraca</taxon>
        <taxon>Cladocera</taxon>
        <taxon>Anomopoda</taxon>
        <taxon>Daphniidae</taxon>
        <taxon>Daphnia</taxon>
        <taxon>Daphnia similis group</taxon>
    </lineage>
</organism>
<dbReference type="GO" id="GO:0005739">
    <property type="term" value="C:mitochondrion"/>
    <property type="evidence" value="ECO:0007669"/>
    <property type="project" value="UniProtKB-SubCell"/>
</dbReference>
<gene>
    <name evidence="6" type="ORF">GHT06_010492</name>
</gene>
<accession>A0AAD5LHU9</accession>
<reference evidence="6 7" key="1">
    <citation type="submission" date="2022-05" db="EMBL/GenBank/DDBJ databases">
        <title>A multi-omics perspective on studying reproductive biology in Daphnia sinensis.</title>
        <authorList>
            <person name="Jia J."/>
        </authorList>
    </citation>
    <scope>NUCLEOTIDE SEQUENCE [LARGE SCALE GENOMIC DNA]</scope>
    <source>
        <strain evidence="6 7">WSL</strain>
    </source>
</reference>
<evidence type="ECO:0000256" key="5">
    <source>
        <dbReference type="SAM" id="MobiDB-lite"/>
    </source>
</evidence>
<evidence type="ECO:0000256" key="2">
    <source>
        <dbReference type="ARBA" id="ARBA00009116"/>
    </source>
</evidence>
<dbReference type="PANTHER" id="PTHR13126:SF0">
    <property type="entry name" value="ATP SYNTHASE MITOCHONDRIAL F1 COMPLEX ASSEMBLY FACTOR 1"/>
    <property type="match status" value="1"/>
</dbReference>